<dbReference type="Proteomes" id="UP000828390">
    <property type="component" value="Unassembled WGS sequence"/>
</dbReference>
<keyword evidence="2" id="KW-1185">Reference proteome</keyword>
<accession>A0A9D3YGU3</accession>
<protein>
    <submittedName>
        <fullName evidence="1">Uncharacterized protein</fullName>
    </submittedName>
</protein>
<evidence type="ECO:0000313" key="2">
    <source>
        <dbReference type="Proteomes" id="UP000828390"/>
    </source>
</evidence>
<sequence length="61" mass="7099">MMLMCKGQLGRIFGGKVAEDPDLTARLDAPNEEYCFVFRLDVLKTDIAQIFIHDMSFRKRF</sequence>
<comment type="caution">
    <text evidence="1">The sequence shown here is derived from an EMBL/GenBank/DDBJ whole genome shotgun (WGS) entry which is preliminary data.</text>
</comment>
<name>A0A9D3YGU3_DREPO</name>
<reference evidence="1" key="2">
    <citation type="submission" date="2020-11" db="EMBL/GenBank/DDBJ databases">
        <authorList>
            <person name="McCartney M.A."/>
            <person name="Auch B."/>
            <person name="Kono T."/>
            <person name="Mallez S."/>
            <person name="Becker A."/>
            <person name="Gohl D.M."/>
            <person name="Silverstein K.A.T."/>
            <person name="Koren S."/>
            <person name="Bechman K.B."/>
            <person name="Herman A."/>
            <person name="Abrahante J.E."/>
            <person name="Garbe J."/>
        </authorList>
    </citation>
    <scope>NUCLEOTIDE SEQUENCE</scope>
    <source>
        <strain evidence="1">Duluth1</strain>
        <tissue evidence="1">Whole animal</tissue>
    </source>
</reference>
<gene>
    <name evidence="1" type="ORF">DPMN_085374</name>
</gene>
<organism evidence="1 2">
    <name type="scientific">Dreissena polymorpha</name>
    <name type="common">Zebra mussel</name>
    <name type="synonym">Mytilus polymorpha</name>
    <dbReference type="NCBI Taxonomy" id="45954"/>
    <lineage>
        <taxon>Eukaryota</taxon>
        <taxon>Metazoa</taxon>
        <taxon>Spiralia</taxon>
        <taxon>Lophotrochozoa</taxon>
        <taxon>Mollusca</taxon>
        <taxon>Bivalvia</taxon>
        <taxon>Autobranchia</taxon>
        <taxon>Heteroconchia</taxon>
        <taxon>Euheterodonta</taxon>
        <taxon>Imparidentia</taxon>
        <taxon>Neoheterodontei</taxon>
        <taxon>Myida</taxon>
        <taxon>Dreissenoidea</taxon>
        <taxon>Dreissenidae</taxon>
        <taxon>Dreissena</taxon>
    </lineage>
</organism>
<dbReference type="EMBL" id="JAIWYP010000016">
    <property type="protein sequence ID" value="KAH3697864.1"/>
    <property type="molecule type" value="Genomic_DNA"/>
</dbReference>
<dbReference type="AlphaFoldDB" id="A0A9D3YGU3"/>
<proteinExistence type="predicted"/>
<reference evidence="1" key="1">
    <citation type="journal article" date="2019" name="bioRxiv">
        <title>The Genome of the Zebra Mussel, Dreissena polymorpha: A Resource for Invasive Species Research.</title>
        <authorList>
            <person name="McCartney M.A."/>
            <person name="Auch B."/>
            <person name="Kono T."/>
            <person name="Mallez S."/>
            <person name="Zhang Y."/>
            <person name="Obille A."/>
            <person name="Becker A."/>
            <person name="Abrahante J.E."/>
            <person name="Garbe J."/>
            <person name="Badalamenti J.P."/>
            <person name="Herman A."/>
            <person name="Mangelson H."/>
            <person name="Liachko I."/>
            <person name="Sullivan S."/>
            <person name="Sone E.D."/>
            <person name="Koren S."/>
            <person name="Silverstein K.A.T."/>
            <person name="Beckman K.B."/>
            <person name="Gohl D.M."/>
        </authorList>
    </citation>
    <scope>NUCLEOTIDE SEQUENCE</scope>
    <source>
        <strain evidence="1">Duluth1</strain>
        <tissue evidence="1">Whole animal</tissue>
    </source>
</reference>
<evidence type="ECO:0000313" key="1">
    <source>
        <dbReference type="EMBL" id="KAH3697864.1"/>
    </source>
</evidence>